<evidence type="ECO:0000313" key="9">
    <source>
        <dbReference type="Proteomes" id="UP000064249"/>
    </source>
</evidence>
<dbReference type="PANTHER" id="PTHR30582">
    <property type="entry name" value="L,D-TRANSPEPTIDASE"/>
    <property type="match status" value="1"/>
</dbReference>
<feature type="domain" description="L,D-TPase catalytic" evidence="7">
    <location>
        <begin position="144"/>
        <end position="280"/>
    </location>
</feature>
<evidence type="ECO:0000313" key="8">
    <source>
        <dbReference type="EMBL" id="KUK45719.1"/>
    </source>
</evidence>
<dbReference type="InterPro" id="IPR005490">
    <property type="entry name" value="LD_TPept_cat_dom"/>
</dbReference>
<keyword evidence="4 6" id="KW-0573">Peptidoglycan synthesis</keyword>
<dbReference type="EMBL" id="LGFU01000177">
    <property type="protein sequence ID" value="KUK45719.1"/>
    <property type="molecule type" value="Genomic_DNA"/>
</dbReference>
<dbReference type="GO" id="GO:0071972">
    <property type="term" value="F:peptidoglycan L,D-transpeptidase activity"/>
    <property type="evidence" value="ECO:0007669"/>
    <property type="project" value="TreeGrafter"/>
</dbReference>
<sequence>YQRYKDDLINVYDEVESEFGPEFNPIWYRVWGGYVHRKWLVEVDTVLNPLTDSIHEDGQLGEITVPFTRAYRYSSFYGWEPVYRLYYHSYHWIRDIVTGPDGKPWYELEDELLRLRFAVPAEHMRIVPDSEFEPISADVPPEEKRIDISIFDQELTAYEGDKAVFQTKISSGALTPVKRTPIGDFRVGIKMPSKHMGNGQVTTDIMAYELVGVPWNCFFELDNGIATHGTYWHDNFGTPMSSGCVNMRNHDANWLFRWTNPICEPHVWTENGVGTRVHVA</sequence>
<dbReference type="GO" id="GO:0005576">
    <property type="term" value="C:extracellular region"/>
    <property type="evidence" value="ECO:0007669"/>
    <property type="project" value="TreeGrafter"/>
</dbReference>
<feature type="active site" description="Proton donor/acceptor" evidence="6">
    <location>
        <position position="228"/>
    </location>
</feature>
<reference evidence="8 9" key="1">
    <citation type="journal article" date="2015" name="MBio">
        <title>Genome-Resolved Metagenomic Analysis Reveals Roles for Candidate Phyla and Other Microbial Community Members in Biogeochemical Transformations in Oil Reservoirs.</title>
        <authorList>
            <person name="Hu P."/>
            <person name="Tom L."/>
            <person name="Singh A."/>
            <person name="Thomas B.C."/>
            <person name="Baker B.J."/>
            <person name="Piceno Y.M."/>
            <person name="Andersen G.L."/>
            <person name="Banfield J.F."/>
        </authorList>
    </citation>
    <scope>NUCLEOTIDE SEQUENCE [LARGE SCALE GENOMIC DNA]</scope>
    <source>
        <strain evidence="8">46_16</strain>
    </source>
</reference>
<dbReference type="GO" id="GO:0018104">
    <property type="term" value="P:peptidoglycan-protein cross-linking"/>
    <property type="evidence" value="ECO:0007669"/>
    <property type="project" value="TreeGrafter"/>
</dbReference>
<dbReference type="Pfam" id="PF03734">
    <property type="entry name" value="YkuD"/>
    <property type="match status" value="1"/>
</dbReference>
<evidence type="ECO:0000256" key="5">
    <source>
        <dbReference type="ARBA" id="ARBA00023316"/>
    </source>
</evidence>
<protein>
    <recommendedName>
        <fullName evidence="7">L,D-TPase catalytic domain-containing protein</fullName>
    </recommendedName>
</protein>
<evidence type="ECO:0000256" key="3">
    <source>
        <dbReference type="ARBA" id="ARBA00022960"/>
    </source>
</evidence>
<proteinExistence type="predicted"/>
<accession>A0A101FWQ1</accession>
<evidence type="ECO:0000256" key="4">
    <source>
        <dbReference type="ARBA" id="ARBA00022984"/>
    </source>
</evidence>
<evidence type="ECO:0000256" key="1">
    <source>
        <dbReference type="ARBA" id="ARBA00004752"/>
    </source>
</evidence>
<dbReference type="GO" id="GO:0071555">
    <property type="term" value="P:cell wall organization"/>
    <property type="evidence" value="ECO:0007669"/>
    <property type="project" value="UniProtKB-UniRule"/>
</dbReference>
<dbReference type="Proteomes" id="UP000064249">
    <property type="component" value="Unassembled WGS sequence"/>
</dbReference>
<dbReference type="UniPathway" id="UPA00219"/>
<keyword evidence="3 6" id="KW-0133">Cell shape</keyword>
<feature type="non-terminal residue" evidence="8">
    <location>
        <position position="1"/>
    </location>
</feature>
<keyword evidence="2" id="KW-0808">Transferase</keyword>
<organism evidence="8 9">
    <name type="scientific">Anaerolinea thermophila</name>
    <dbReference type="NCBI Taxonomy" id="167964"/>
    <lineage>
        <taxon>Bacteria</taxon>
        <taxon>Bacillati</taxon>
        <taxon>Chloroflexota</taxon>
        <taxon>Anaerolineae</taxon>
        <taxon>Anaerolineales</taxon>
        <taxon>Anaerolineaceae</taxon>
        <taxon>Anaerolinea</taxon>
    </lineage>
</organism>
<feature type="active site" description="Nucleophile" evidence="6">
    <location>
        <position position="244"/>
    </location>
</feature>
<name>A0A101FWQ1_9CHLR</name>
<dbReference type="PANTHER" id="PTHR30582:SF2">
    <property type="entry name" value="L,D-TRANSPEPTIDASE YCIB-RELATED"/>
    <property type="match status" value="1"/>
</dbReference>
<evidence type="ECO:0000256" key="6">
    <source>
        <dbReference type="PROSITE-ProRule" id="PRU01373"/>
    </source>
</evidence>
<evidence type="ECO:0000256" key="2">
    <source>
        <dbReference type="ARBA" id="ARBA00022679"/>
    </source>
</evidence>
<dbReference type="PROSITE" id="PS52029">
    <property type="entry name" value="LD_TPASE"/>
    <property type="match status" value="1"/>
</dbReference>
<keyword evidence="5 6" id="KW-0961">Cell wall biogenesis/degradation</keyword>
<dbReference type="CDD" id="cd16913">
    <property type="entry name" value="YkuD_like"/>
    <property type="match status" value="1"/>
</dbReference>
<dbReference type="GO" id="GO:0008360">
    <property type="term" value="P:regulation of cell shape"/>
    <property type="evidence" value="ECO:0007669"/>
    <property type="project" value="UniProtKB-UniRule"/>
</dbReference>
<dbReference type="Gene3D" id="2.40.440.10">
    <property type="entry name" value="L,D-transpeptidase catalytic domain-like"/>
    <property type="match status" value="1"/>
</dbReference>
<comment type="caution">
    <text evidence="8">The sequence shown here is derived from an EMBL/GenBank/DDBJ whole genome shotgun (WGS) entry which is preliminary data.</text>
</comment>
<dbReference type="InterPro" id="IPR038063">
    <property type="entry name" value="Transpep_catalytic_dom"/>
</dbReference>
<dbReference type="AlphaFoldDB" id="A0A101FWQ1"/>
<comment type="pathway">
    <text evidence="1 6">Cell wall biogenesis; peptidoglycan biosynthesis.</text>
</comment>
<dbReference type="InterPro" id="IPR050979">
    <property type="entry name" value="LD-transpeptidase"/>
</dbReference>
<gene>
    <name evidence="8" type="ORF">XD73_1409</name>
</gene>
<dbReference type="GO" id="GO:0016740">
    <property type="term" value="F:transferase activity"/>
    <property type="evidence" value="ECO:0007669"/>
    <property type="project" value="UniProtKB-KW"/>
</dbReference>
<dbReference type="SUPFAM" id="SSF141523">
    <property type="entry name" value="L,D-transpeptidase catalytic domain-like"/>
    <property type="match status" value="1"/>
</dbReference>
<evidence type="ECO:0000259" key="7">
    <source>
        <dbReference type="PROSITE" id="PS52029"/>
    </source>
</evidence>